<evidence type="ECO:0000256" key="2">
    <source>
        <dbReference type="ARBA" id="ARBA00022723"/>
    </source>
</evidence>
<feature type="compositionally biased region" description="Polar residues" evidence="4">
    <location>
        <begin position="155"/>
        <end position="166"/>
    </location>
</feature>
<accession>A0ABY7VNP5</accession>
<dbReference type="InterPro" id="IPR017850">
    <property type="entry name" value="Alkaline_phosphatase_core_sf"/>
</dbReference>
<evidence type="ECO:0000256" key="1">
    <source>
        <dbReference type="ARBA" id="ARBA00008779"/>
    </source>
</evidence>
<dbReference type="PANTHER" id="PTHR45953:SF1">
    <property type="entry name" value="IDURONATE 2-SULFATASE"/>
    <property type="match status" value="1"/>
</dbReference>
<evidence type="ECO:0000259" key="5">
    <source>
        <dbReference type="Pfam" id="PF00884"/>
    </source>
</evidence>
<protein>
    <submittedName>
        <fullName evidence="6">Sulfatase-like hydrolase/transferase</fullName>
    </submittedName>
</protein>
<name>A0ABY7VNP5_9BACT</name>
<evidence type="ECO:0000256" key="4">
    <source>
        <dbReference type="SAM" id="MobiDB-lite"/>
    </source>
</evidence>
<dbReference type="InterPro" id="IPR024607">
    <property type="entry name" value="Sulfatase_CS"/>
</dbReference>
<gene>
    <name evidence="6" type="ORF">PQO03_06080</name>
</gene>
<dbReference type="Pfam" id="PF00884">
    <property type="entry name" value="Sulfatase"/>
    <property type="match status" value="1"/>
</dbReference>
<keyword evidence="3" id="KW-0378">Hydrolase</keyword>
<dbReference type="PROSITE" id="PS00523">
    <property type="entry name" value="SULFATASE_1"/>
    <property type="match status" value="1"/>
</dbReference>
<comment type="similarity">
    <text evidence="1">Belongs to the sulfatase family.</text>
</comment>
<dbReference type="SUPFAM" id="SSF53649">
    <property type="entry name" value="Alkaline phosphatase-like"/>
    <property type="match status" value="1"/>
</dbReference>
<dbReference type="RefSeq" id="WP_274148712.1">
    <property type="nucleotide sequence ID" value="NZ_CP117811.1"/>
</dbReference>
<sequence>MSKPNVLWLMSDQHNANCTGYAGNPNVKTPHLDDLANEGVEFEQGFCNNPICSPSRLSFITGLYTNNHGYLGNRNNDVTTPNPNTLSSLFRRFGYQTGLVGKSHMITGWDKEGFEYIRYTDMCDADDNDPHTCHYFDYLAQQGLADHYEEGTPKEGQQTLDGSQPASLPYKHSIEHYTGNKSLEFLENRDQDRPFFLKMSFQRPHDPITPAPEDFDMYNPDDIVLPKSISDLFENKFAGKPQFMQDYVANPGDYPMCVADEAKLKRALASYYALITKVDEEIGRVIDHLKETGEYDNTIIFYTADHGDFAGEHGLFLKNLGIYESIHKIPFLLKWPGGPTGVKNKELVESVDWYTTLCDLCNIQAPDNVDGRSLVPVAKGEAEGSDAIICEHHACTAIRTKQYRLVYYRETGEGELYDRGNDPDELHNLWSHEDYQSIRMDLMQEVLNYHMRYQRKTYNELDQIINKKRKHTFSALLQKEKAYYSDLVKVYETKKPWPPQAK</sequence>
<evidence type="ECO:0000256" key="3">
    <source>
        <dbReference type="ARBA" id="ARBA00022801"/>
    </source>
</evidence>
<organism evidence="6 7">
    <name type="scientific">Lentisphaera profundi</name>
    <dbReference type="NCBI Taxonomy" id="1658616"/>
    <lineage>
        <taxon>Bacteria</taxon>
        <taxon>Pseudomonadati</taxon>
        <taxon>Lentisphaerota</taxon>
        <taxon>Lentisphaeria</taxon>
        <taxon>Lentisphaerales</taxon>
        <taxon>Lentisphaeraceae</taxon>
        <taxon>Lentisphaera</taxon>
    </lineage>
</organism>
<keyword evidence="2" id="KW-0479">Metal-binding</keyword>
<keyword evidence="7" id="KW-1185">Reference proteome</keyword>
<feature type="region of interest" description="Disordered" evidence="4">
    <location>
        <begin position="150"/>
        <end position="169"/>
    </location>
</feature>
<feature type="domain" description="Sulfatase N-terminal" evidence="5">
    <location>
        <begin position="4"/>
        <end position="362"/>
    </location>
</feature>
<proteinExistence type="inferred from homology"/>
<reference evidence="6 7" key="1">
    <citation type="submission" date="2023-02" db="EMBL/GenBank/DDBJ databases">
        <title>Genome sequence of Lentisphaera profundi SAORIC-696.</title>
        <authorList>
            <person name="Kim e."/>
            <person name="Cho J.-C."/>
            <person name="Choi A."/>
            <person name="Kang I."/>
        </authorList>
    </citation>
    <scope>NUCLEOTIDE SEQUENCE [LARGE SCALE GENOMIC DNA]</scope>
    <source>
        <strain evidence="6 7">SAORIC-696</strain>
    </source>
</reference>
<dbReference type="EMBL" id="CP117811">
    <property type="protein sequence ID" value="WDE95287.1"/>
    <property type="molecule type" value="Genomic_DNA"/>
</dbReference>
<evidence type="ECO:0000313" key="6">
    <source>
        <dbReference type="EMBL" id="WDE95287.1"/>
    </source>
</evidence>
<evidence type="ECO:0000313" key="7">
    <source>
        <dbReference type="Proteomes" id="UP001214250"/>
    </source>
</evidence>
<dbReference type="InterPro" id="IPR000917">
    <property type="entry name" value="Sulfatase_N"/>
</dbReference>
<dbReference type="Gene3D" id="3.40.720.10">
    <property type="entry name" value="Alkaline Phosphatase, subunit A"/>
    <property type="match status" value="1"/>
</dbReference>
<dbReference type="PANTHER" id="PTHR45953">
    <property type="entry name" value="IDURONATE 2-SULFATASE"/>
    <property type="match status" value="1"/>
</dbReference>
<dbReference type="Proteomes" id="UP001214250">
    <property type="component" value="Chromosome 1"/>
</dbReference>